<proteinExistence type="predicted"/>
<organism evidence="2 3">
    <name type="scientific">Clydaea vesicula</name>
    <dbReference type="NCBI Taxonomy" id="447962"/>
    <lineage>
        <taxon>Eukaryota</taxon>
        <taxon>Fungi</taxon>
        <taxon>Fungi incertae sedis</taxon>
        <taxon>Chytridiomycota</taxon>
        <taxon>Chytridiomycota incertae sedis</taxon>
        <taxon>Chytridiomycetes</taxon>
        <taxon>Lobulomycetales</taxon>
        <taxon>Lobulomycetaceae</taxon>
        <taxon>Clydaea</taxon>
    </lineage>
</organism>
<name>A0AAD5U5X3_9FUNG</name>
<protein>
    <submittedName>
        <fullName evidence="2">Uncharacterized protein</fullName>
    </submittedName>
</protein>
<gene>
    <name evidence="2" type="ORF">HK099_006658</name>
</gene>
<evidence type="ECO:0000313" key="3">
    <source>
        <dbReference type="Proteomes" id="UP001211065"/>
    </source>
</evidence>
<feature type="region of interest" description="Disordered" evidence="1">
    <location>
        <begin position="1"/>
        <end position="52"/>
    </location>
</feature>
<accession>A0AAD5U5X3</accession>
<evidence type="ECO:0000256" key="1">
    <source>
        <dbReference type="SAM" id="MobiDB-lite"/>
    </source>
</evidence>
<feature type="region of interest" description="Disordered" evidence="1">
    <location>
        <begin position="146"/>
        <end position="183"/>
    </location>
</feature>
<evidence type="ECO:0000313" key="2">
    <source>
        <dbReference type="EMBL" id="KAJ3225520.1"/>
    </source>
</evidence>
<comment type="caution">
    <text evidence="2">The sequence shown here is derived from an EMBL/GenBank/DDBJ whole genome shotgun (WGS) entry which is preliminary data.</text>
</comment>
<reference evidence="2" key="1">
    <citation type="submission" date="2020-05" db="EMBL/GenBank/DDBJ databases">
        <title>Phylogenomic resolution of chytrid fungi.</title>
        <authorList>
            <person name="Stajich J.E."/>
            <person name="Amses K."/>
            <person name="Simmons R."/>
            <person name="Seto K."/>
            <person name="Myers J."/>
            <person name="Bonds A."/>
            <person name="Quandt C.A."/>
            <person name="Barry K."/>
            <person name="Liu P."/>
            <person name="Grigoriev I."/>
            <person name="Longcore J.E."/>
            <person name="James T.Y."/>
        </authorList>
    </citation>
    <scope>NUCLEOTIDE SEQUENCE</scope>
    <source>
        <strain evidence="2">JEL0476</strain>
    </source>
</reference>
<dbReference type="Proteomes" id="UP001211065">
    <property type="component" value="Unassembled WGS sequence"/>
</dbReference>
<dbReference type="AlphaFoldDB" id="A0AAD5U5X3"/>
<sequence>MVDSDTPLSYHKLGIVENNKTPPQKTKSKVKLTVESDDEDERYHNMNHITTDEEDDILLSSIKRKKPARKIKIEEEPDTKRRRLFKKDSSPLFEITKYTPNKGKKKLIKKDSSPIYFSDEEKGKKTRYNLRNKTVEVKKIHTTFIPDMSSSDEEETQKPKKKKRKLKDANNSSSNNSDEEEDDIIDFNDLESLSSGQEDDSIKRFFHCYDCAAMVPQDSFSAKQLKIAKNEVDVDDEEKRAYCLKHSWAGNQDNYLERLDARKQNLNKLKNLPIRADGTLGEVLDNEEENFVTQSSTQSNTFERFLDKLQFGEQDDDIVNLSDSNDGYNEEENDSIQENVGEEDIIITFEPYKGSTYKECYDLDKAYCKRVQKEIRDRKKKKKRICFDQLQFGRWLDKVENSTLVNEDDELSLTSNGD</sequence>
<keyword evidence="3" id="KW-1185">Reference proteome</keyword>
<dbReference type="EMBL" id="JADGJW010000059">
    <property type="protein sequence ID" value="KAJ3225520.1"/>
    <property type="molecule type" value="Genomic_DNA"/>
</dbReference>